<dbReference type="AlphaFoldDB" id="A0A1H1V7Z4"/>
<dbReference type="SUPFAM" id="SSF101790">
    <property type="entry name" value="Aminomethyltransferase beta-barrel domain"/>
    <property type="match status" value="1"/>
</dbReference>
<dbReference type="STRING" id="487184.SAMN05216421_2236"/>
<proteinExistence type="predicted"/>
<dbReference type="InterPro" id="IPR029043">
    <property type="entry name" value="GcvT/YgfZ_C"/>
</dbReference>
<dbReference type="InterPro" id="IPR006222">
    <property type="entry name" value="GCVT_N"/>
</dbReference>
<dbReference type="Gene3D" id="3.30.70.1630">
    <property type="match status" value="1"/>
</dbReference>
<dbReference type="RefSeq" id="WP_093394597.1">
    <property type="nucleotide sequence ID" value="NZ_LT629736.1"/>
</dbReference>
<protein>
    <recommendedName>
        <fullName evidence="1">GCVT N-terminal domain-containing protein</fullName>
    </recommendedName>
</protein>
<evidence type="ECO:0000313" key="3">
    <source>
        <dbReference type="Proteomes" id="UP000243207"/>
    </source>
</evidence>
<evidence type="ECO:0000259" key="1">
    <source>
        <dbReference type="Pfam" id="PF01571"/>
    </source>
</evidence>
<dbReference type="OrthoDB" id="9796287at2"/>
<dbReference type="InterPro" id="IPR017703">
    <property type="entry name" value="YgfZ/GCV_T_CS"/>
</dbReference>
<dbReference type="NCBIfam" id="TIGR03317">
    <property type="entry name" value="ygfZ_signature"/>
    <property type="match status" value="1"/>
</dbReference>
<evidence type="ECO:0000313" key="2">
    <source>
        <dbReference type="EMBL" id="SDS80845.1"/>
    </source>
</evidence>
<dbReference type="EMBL" id="LT629736">
    <property type="protein sequence ID" value="SDS80845.1"/>
    <property type="molecule type" value="Genomic_DNA"/>
</dbReference>
<dbReference type="Gene3D" id="3.30.70.1400">
    <property type="entry name" value="Aminomethyltransferase beta-barrel domains"/>
    <property type="match status" value="1"/>
</dbReference>
<dbReference type="PANTHER" id="PTHR22602">
    <property type="entry name" value="TRANSFERASE CAF17, MITOCHONDRIAL-RELATED"/>
    <property type="match status" value="1"/>
</dbReference>
<dbReference type="PANTHER" id="PTHR22602:SF0">
    <property type="entry name" value="TRANSFERASE CAF17, MITOCHONDRIAL-RELATED"/>
    <property type="match status" value="1"/>
</dbReference>
<dbReference type="InterPro" id="IPR045179">
    <property type="entry name" value="YgfZ/GcvT"/>
</dbReference>
<feature type="domain" description="GCVT N-terminal" evidence="1">
    <location>
        <begin position="34"/>
        <end position="128"/>
    </location>
</feature>
<dbReference type="Gene3D" id="2.40.30.160">
    <property type="match status" value="1"/>
</dbReference>
<dbReference type="Pfam" id="PF01571">
    <property type="entry name" value="GCV_T"/>
    <property type="match status" value="1"/>
</dbReference>
<dbReference type="GO" id="GO:0016226">
    <property type="term" value="P:iron-sulfur cluster assembly"/>
    <property type="evidence" value="ECO:0007669"/>
    <property type="project" value="TreeGrafter"/>
</dbReference>
<accession>A0A1H1V7Z4</accession>
<gene>
    <name evidence="2" type="ORF">SAMN05216421_2236</name>
</gene>
<keyword evidence="3" id="KW-1185">Reference proteome</keyword>
<name>A0A1H1V7Z4_9GAMM</name>
<reference evidence="3" key="1">
    <citation type="submission" date="2016-10" db="EMBL/GenBank/DDBJ databases">
        <authorList>
            <person name="Varghese N."/>
            <person name="Submissions S."/>
        </authorList>
    </citation>
    <scope>NUCLEOTIDE SEQUENCE [LARGE SCALE GENOMIC DNA]</scope>
    <source>
        <strain evidence="3">NRRL B-51270</strain>
    </source>
</reference>
<dbReference type="SUPFAM" id="SSF103025">
    <property type="entry name" value="Folate-binding domain"/>
    <property type="match status" value="1"/>
</dbReference>
<dbReference type="Proteomes" id="UP000243207">
    <property type="component" value="Chromosome I"/>
</dbReference>
<organism evidence="2 3">
    <name type="scientific">Halopseudomonas xinjiangensis</name>
    <dbReference type="NCBI Taxonomy" id="487184"/>
    <lineage>
        <taxon>Bacteria</taxon>
        <taxon>Pseudomonadati</taxon>
        <taxon>Pseudomonadota</taxon>
        <taxon>Gammaproteobacteria</taxon>
        <taxon>Pseudomonadales</taxon>
        <taxon>Pseudomonadaceae</taxon>
        <taxon>Halopseudomonas</taxon>
    </lineage>
</organism>
<sequence length="338" mass="36748">MPDTLDPSVLAQCFTAPLPAEGNDTLLCWLDQEGIIALEGPDTARFLQGQVTCDVNAIQVGHSTLGARCNPKGRMQSSFRLLRVAEEQYLLVLHKGLLERQIAELKKYAVFFKTQLRDASSEWLRLGLRSDRLERVLVDNDLPCPTETGGHEQAATGVVLRVADAAVELWLKPDQAPTHVQRLSGTAAMASSQAWLLWQVRAGIGQVFPETYESFIPQMLNLQQLGGVSFRKGCYTGQEIVARMQYLGKLKRRMYRLLVAGEALPPPATPIVDSASGQTVGEIVMAAQSESGVEALAVLQKDAAQLATLVVGDIKGPLLSLSGLPYDIQLEAGEADKD</sequence>